<comment type="caution">
    <text evidence="1">The sequence shown here is derived from an EMBL/GenBank/DDBJ whole genome shotgun (WGS) entry which is preliminary data.</text>
</comment>
<sequence>MHNGMTMVQVLVAKANINAIQNEAFYSRDEPSNQIYFELYLNLTERDQFRQFYQYKFPKLIQNIKEIDQKCVRFYFDIGVN</sequence>
<evidence type="ECO:0000313" key="2">
    <source>
        <dbReference type="Proteomes" id="UP000023152"/>
    </source>
</evidence>
<dbReference type="AlphaFoldDB" id="X6L7K2"/>
<keyword evidence="2" id="KW-1185">Reference proteome</keyword>
<name>X6L7K2_RETFI</name>
<evidence type="ECO:0000313" key="1">
    <source>
        <dbReference type="EMBL" id="ETN97812.1"/>
    </source>
</evidence>
<accession>X6L7K2</accession>
<dbReference type="EMBL" id="ASPP01048536">
    <property type="protein sequence ID" value="ETN97812.1"/>
    <property type="molecule type" value="Genomic_DNA"/>
</dbReference>
<dbReference type="Proteomes" id="UP000023152">
    <property type="component" value="Unassembled WGS sequence"/>
</dbReference>
<protein>
    <submittedName>
        <fullName evidence="1">Uncharacterized protein</fullName>
    </submittedName>
</protein>
<proteinExistence type="predicted"/>
<organism evidence="1 2">
    <name type="scientific">Reticulomyxa filosa</name>
    <dbReference type="NCBI Taxonomy" id="46433"/>
    <lineage>
        <taxon>Eukaryota</taxon>
        <taxon>Sar</taxon>
        <taxon>Rhizaria</taxon>
        <taxon>Retaria</taxon>
        <taxon>Foraminifera</taxon>
        <taxon>Monothalamids</taxon>
        <taxon>Reticulomyxidae</taxon>
        <taxon>Reticulomyxa</taxon>
    </lineage>
</organism>
<reference evidence="1 2" key="1">
    <citation type="journal article" date="2013" name="Curr. Biol.">
        <title>The Genome of the Foraminiferan Reticulomyxa filosa.</title>
        <authorList>
            <person name="Glockner G."/>
            <person name="Hulsmann N."/>
            <person name="Schleicher M."/>
            <person name="Noegel A.A."/>
            <person name="Eichinger L."/>
            <person name="Gallinger C."/>
            <person name="Pawlowski J."/>
            <person name="Sierra R."/>
            <person name="Euteneuer U."/>
            <person name="Pillet L."/>
            <person name="Moustafa A."/>
            <person name="Platzer M."/>
            <person name="Groth M."/>
            <person name="Szafranski K."/>
            <person name="Schliwa M."/>
        </authorList>
    </citation>
    <scope>NUCLEOTIDE SEQUENCE [LARGE SCALE GENOMIC DNA]</scope>
</reference>
<gene>
    <name evidence="1" type="ORF">RFI_39714</name>
</gene>